<dbReference type="Gene3D" id="1.10.287.70">
    <property type="match status" value="1"/>
</dbReference>
<dbReference type="GO" id="GO:1990573">
    <property type="term" value="P:potassium ion import across plasma membrane"/>
    <property type="evidence" value="ECO:0007669"/>
    <property type="project" value="TreeGrafter"/>
</dbReference>
<keyword evidence="9 13" id="KW-0472">Membrane</keyword>
<reference evidence="16" key="1">
    <citation type="submission" date="2021-01" db="EMBL/GenBank/DDBJ databases">
        <authorList>
            <person name="Corre E."/>
            <person name="Pelletier E."/>
            <person name="Niang G."/>
            <person name="Scheremetjew M."/>
            <person name="Finn R."/>
            <person name="Kale V."/>
            <person name="Holt S."/>
            <person name="Cochrane G."/>
            <person name="Meng A."/>
            <person name="Brown T."/>
            <person name="Cohen L."/>
        </authorList>
    </citation>
    <scope>NUCLEOTIDE SEQUENCE</scope>
    <source>
        <strain evidence="16">RCC3387</strain>
    </source>
</reference>
<dbReference type="AlphaFoldDB" id="A0A6U9CWQ7"/>
<evidence type="ECO:0000256" key="12">
    <source>
        <dbReference type="SAM" id="MobiDB-lite"/>
    </source>
</evidence>
<keyword evidence="5 11" id="KW-0851">Voltage-gated channel</keyword>
<dbReference type="InterPro" id="IPR013518">
    <property type="entry name" value="K_chnl_inward-rec_Kir_cyto"/>
</dbReference>
<feature type="domain" description="Inward rectifier potassium channel C-terminal" evidence="15">
    <location>
        <begin position="220"/>
        <end position="306"/>
    </location>
</feature>
<name>A0A6U9CWQ7_9DINO</name>
<dbReference type="PANTHER" id="PTHR11767">
    <property type="entry name" value="INWARD RECTIFIER POTASSIUM CHANNEL"/>
    <property type="match status" value="1"/>
</dbReference>
<dbReference type="EMBL" id="HBGW01087488">
    <property type="protein sequence ID" value="CAD9637607.1"/>
    <property type="molecule type" value="Transcribed_RNA"/>
</dbReference>
<feature type="domain" description="Inward rectifier potassium channel C-terminal" evidence="15">
    <location>
        <begin position="359"/>
        <end position="429"/>
    </location>
</feature>
<evidence type="ECO:0000313" key="16">
    <source>
        <dbReference type="EMBL" id="CAD9637607.1"/>
    </source>
</evidence>
<gene>
    <name evidence="16" type="ORF">BRAN1462_LOCUS55429</name>
</gene>
<keyword evidence="4 11" id="KW-0812">Transmembrane</keyword>
<comment type="subcellular location">
    <subcellularLocation>
        <location evidence="1 11">Membrane</location>
        <topology evidence="1 11">Multi-pass membrane protein</topology>
    </subcellularLocation>
</comment>
<keyword evidence="10 11" id="KW-0407">Ion channel</keyword>
<evidence type="ECO:0000259" key="15">
    <source>
        <dbReference type="Pfam" id="PF17655"/>
    </source>
</evidence>
<evidence type="ECO:0000256" key="6">
    <source>
        <dbReference type="ARBA" id="ARBA00022958"/>
    </source>
</evidence>
<feature type="compositionally biased region" description="Low complexity" evidence="12">
    <location>
        <begin position="341"/>
        <end position="351"/>
    </location>
</feature>
<evidence type="ECO:0000256" key="8">
    <source>
        <dbReference type="ARBA" id="ARBA00023065"/>
    </source>
</evidence>
<dbReference type="Gene3D" id="2.60.40.1400">
    <property type="entry name" value="G protein-activated inward rectifier potassium channel 1"/>
    <property type="match status" value="1"/>
</dbReference>
<evidence type="ECO:0000256" key="13">
    <source>
        <dbReference type="SAM" id="Phobius"/>
    </source>
</evidence>
<evidence type="ECO:0000256" key="3">
    <source>
        <dbReference type="ARBA" id="ARBA00022538"/>
    </source>
</evidence>
<feature type="region of interest" description="Disordered" evidence="12">
    <location>
        <begin position="330"/>
        <end position="351"/>
    </location>
</feature>
<proteinExistence type="inferred from homology"/>
<feature type="domain" description="Potassium channel inwardly rectifying transmembrane" evidence="14">
    <location>
        <begin position="88"/>
        <end position="212"/>
    </location>
</feature>
<feature type="region of interest" description="Disordered" evidence="12">
    <location>
        <begin position="1"/>
        <end position="52"/>
    </location>
</feature>
<feature type="transmembrane region" description="Helical" evidence="13">
    <location>
        <begin position="121"/>
        <end position="142"/>
    </location>
</feature>
<dbReference type="InterPro" id="IPR014756">
    <property type="entry name" value="Ig_E-set"/>
</dbReference>
<dbReference type="GO" id="GO:0005242">
    <property type="term" value="F:inward rectifier potassium channel activity"/>
    <property type="evidence" value="ECO:0007669"/>
    <property type="project" value="InterPro"/>
</dbReference>
<evidence type="ECO:0000256" key="1">
    <source>
        <dbReference type="ARBA" id="ARBA00004141"/>
    </source>
</evidence>
<dbReference type="GO" id="GO:0034765">
    <property type="term" value="P:regulation of monoatomic ion transmembrane transport"/>
    <property type="evidence" value="ECO:0007669"/>
    <property type="project" value="TreeGrafter"/>
</dbReference>
<dbReference type="GO" id="GO:0034702">
    <property type="term" value="C:monoatomic ion channel complex"/>
    <property type="evidence" value="ECO:0007669"/>
    <property type="project" value="UniProtKB-KW"/>
</dbReference>
<keyword evidence="7 13" id="KW-1133">Transmembrane helix</keyword>
<evidence type="ECO:0000256" key="4">
    <source>
        <dbReference type="ARBA" id="ARBA00022692"/>
    </source>
</evidence>
<dbReference type="SUPFAM" id="SSF81296">
    <property type="entry name" value="E set domains"/>
    <property type="match status" value="1"/>
</dbReference>
<dbReference type="PANTHER" id="PTHR11767:SF103">
    <property type="entry name" value="POTASSIUM CHANNEL INWARDLY RECTIFYING TRANSMEMBRANE DOMAIN-CONTAINING PROTEIN"/>
    <property type="match status" value="1"/>
</dbReference>
<dbReference type="Pfam" id="PF01007">
    <property type="entry name" value="IRK"/>
    <property type="match status" value="1"/>
</dbReference>
<keyword evidence="2 11" id="KW-0813">Transport</keyword>
<keyword evidence="8 11" id="KW-0406">Ion transport</keyword>
<sequence length="436" mass="48018">MQGPPAEAGQVLLPEGCAQRDGGAADDSPPPCSRKRSMDVESIPVDPDLQGDPELSLASVGTAWRVRAPSEGAAPRMIDRDSPFKQSGGRFNIRRKKDAHNSVRRLRDGFHTLVNMGTVKLLLLCAGVIAASWTVFALLFYFTSRRCGLKASSFLRALYLAVETVETIGYGVPDPYFNECYSGIFVLGASGLWQTVFSALMISVICTRISRPQARASSVCFSEKAVVRRIRGQVYFMVQACDLRKHQLIEAHVRLYCVQHAPTSNCVVFQTRAMRLQHPDDDLGAMLLLTLPQLIVHRVDLWSPLWPETDRRPCIGTPQSCFNFPDVPQRGADAENGNREPGPAGSAPVAPSVQDVGRRLRDGQLEVICIVEGIDPSTSMTCQARYSYTCDDVVFDADFQTCVSRAADGKCEIDFNAFHELVNRDPNCDMAVQTMP</sequence>
<dbReference type="InterPro" id="IPR040445">
    <property type="entry name" value="Kir_TM"/>
</dbReference>
<evidence type="ECO:0000256" key="5">
    <source>
        <dbReference type="ARBA" id="ARBA00022882"/>
    </source>
</evidence>
<organism evidence="16">
    <name type="scientific">Zooxanthella nutricula</name>
    <dbReference type="NCBI Taxonomy" id="1333877"/>
    <lineage>
        <taxon>Eukaryota</taxon>
        <taxon>Sar</taxon>
        <taxon>Alveolata</taxon>
        <taxon>Dinophyceae</taxon>
        <taxon>Peridiniales</taxon>
        <taxon>Peridiniales incertae sedis</taxon>
        <taxon>Zooxanthella</taxon>
    </lineage>
</organism>
<dbReference type="InterPro" id="IPR041647">
    <property type="entry name" value="IRK_C"/>
</dbReference>
<dbReference type="PRINTS" id="PR01320">
    <property type="entry name" value="KIRCHANNEL"/>
</dbReference>
<dbReference type="Pfam" id="PF17655">
    <property type="entry name" value="IRK_C"/>
    <property type="match status" value="2"/>
</dbReference>
<dbReference type="GO" id="GO:0005886">
    <property type="term" value="C:plasma membrane"/>
    <property type="evidence" value="ECO:0007669"/>
    <property type="project" value="TreeGrafter"/>
</dbReference>
<dbReference type="SUPFAM" id="SSF81324">
    <property type="entry name" value="Voltage-gated potassium channels"/>
    <property type="match status" value="1"/>
</dbReference>
<protein>
    <recommendedName>
        <fullName evidence="17">Inward rectifier potassium channel C-terminal domain-containing protein</fullName>
    </recommendedName>
</protein>
<evidence type="ECO:0000256" key="7">
    <source>
        <dbReference type="ARBA" id="ARBA00022989"/>
    </source>
</evidence>
<keyword evidence="6 11" id="KW-0630">Potassium</keyword>
<evidence type="ECO:0000256" key="10">
    <source>
        <dbReference type="ARBA" id="ARBA00023303"/>
    </source>
</evidence>
<evidence type="ECO:0000256" key="11">
    <source>
        <dbReference type="RuleBase" id="RU003822"/>
    </source>
</evidence>
<evidence type="ECO:0000256" key="2">
    <source>
        <dbReference type="ARBA" id="ARBA00022448"/>
    </source>
</evidence>
<dbReference type="InterPro" id="IPR016449">
    <property type="entry name" value="K_chnl_inward-rec_Kir"/>
</dbReference>
<keyword evidence="3 11" id="KW-0633">Potassium transport</keyword>
<evidence type="ECO:0008006" key="17">
    <source>
        <dbReference type="Google" id="ProtNLM"/>
    </source>
</evidence>
<accession>A0A6U9CWQ7</accession>
<evidence type="ECO:0000259" key="14">
    <source>
        <dbReference type="Pfam" id="PF01007"/>
    </source>
</evidence>
<comment type="similarity">
    <text evidence="11">Belongs to the inward rectifier-type potassium channel (TC 1.A.2.1) family.</text>
</comment>
<feature type="transmembrane region" description="Helical" evidence="13">
    <location>
        <begin position="184"/>
        <end position="206"/>
    </location>
</feature>
<evidence type="ECO:0000256" key="9">
    <source>
        <dbReference type="ARBA" id="ARBA00023136"/>
    </source>
</evidence>